<comment type="caution">
    <text evidence="2">The sequence shown here is derived from an EMBL/GenBank/DDBJ whole genome shotgun (WGS) entry which is preliminary data.</text>
</comment>
<sequence length="498" mass="56700">MSNDDIPTFVDEDFDLNTRQLQSLQQQINSYDEQLRTLENREHVLEEQRNLAAASLERKRSLLGNIRKMPVELLEKIFALYCHDKHEADRGNHGVYAPFTALSHTCSLWRQVAPHAWLTIMLDLDVEITSAHVHILTHHLSVVKKMPLTVDVRCFDYHKDRQNARLVFEMVLGCSAQWRSAQLIGSGCFSWLNERERRLSLGRLDSLTFQAWLPGVQECRELSVILKYATNLRQLEADTCDGVALAEICPPRTVSTVTVLKIPLYQLLDLEMVSSSSCLNLQRLHLDFQWEPSFPNPFTDQPINCLQSGLSHLHLHTLMEPDDLDLFKHLQLPRLETLDVKGNTDVDLKEPLKLAPLVSMLSRSNPPLQRLSLKDVRPHQGELLQILRRSSSITHLDVDMSEDDAMSDDCFLRLLLVDPKSITRPLLPSLSTLEVSLLRYFGYGQFTLLKAIANMLESRLTGFKAGRVVSLSFFSLKLGHEEVLSAPDVLERLAAMAD</sequence>
<keyword evidence="1" id="KW-0175">Coiled coil</keyword>
<protein>
    <recommendedName>
        <fullName evidence="4">F-box domain-containing protein</fullName>
    </recommendedName>
</protein>
<feature type="coiled-coil region" evidence="1">
    <location>
        <begin position="14"/>
        <end position="48"/>
    </location>
</feature>
<evidence type="ECO:0000313" key="3">
    <source>
        <dbReference type="Proteomes" id="UP000559256"/>
    </source>
</evidence>
<evidence type="ECO:0000313" key="2">
    <source>
        <dbReference type="EMBL" id="KAF5366248.1"/>
    </source>
</evidence>
<reference evidence="2 3" key="1">
    <citation type="journal article" date="2020" name="ISME J.">
        <title>Uncovering the hidden diversity of litter-decomposition mechanisms in mushroom-forming fungi.</title>
        <authorList>
            <person name="Floudas D."/>
            <person name="Bentzer J."/>
            <person name="Ahren D."/>
            <person name="Johansson T."/>
            <person name="Persson P."/>
            <person name="Tunlid A."/>
        </authorList>
    </citation>
    <scope>NUCLEOTIDE SEQUENCE [LARGE SCALE GENOMIC DNA]</scope>
    <source>
        <strain evidence="2 3">CBS 291.85</strain>
    </source>
</reference>
<gene>
    <name evidence="2" type="ORF">D9758_005748</name>
</gene>
<proteinExistence type="predicted"/>
<name>A0A8H5LQZ0_9AGAR</name>
<dbReference type="OrthoDB" id="3060439at2759"/>
<evidence type="ECO:0000256" key="1">
    <source>
        <dbReference type="SAM" id="Coils"/>
    </source>
</evidence>
<evidence type="ECO:0008006" key="4">
    <source>
        <dbReference type="Google" id="ProtNLM"/>
    </source>
</evidence>
<dbReference type="AlphaFoldDB" id="A0A8H5LQZ0"/>
<keyword evidence="3" id="KW-1185">Reference proteome</keyword>
<dbReference type="SUPFAM" id="SSF52047">
    <property type="entry name" value="RNI-like"/>
    <property type="match status" value="1"/>
</dbReference>
<dbReference type="EMBL" id="JAACJM010000024">
    <property type="protein sequence ID" value="KAF5366248.1"/>
    <property type="molecule type" value="Genomic_DNA"/>
</dbReference>
<organism evidence="2 3">
    <name type="scientific">Tetrapyrgos nigripes</name>
    <dbReference type="NCBI Taxonomy" id="182062"/>
    <lineage>
        <taxon>Eukaryota</taxon>
        <taxon>Fungi</taxon>
        <taxon>Dikarya</taxon>
        <taxon>Basidiomycota</taxon>
        <taxon>Agaricomycotina</taxon>
        <taxon>Agaricomycetes</taxon>
        <taxon>Agaricomycetidae</taxon>
        <taxon>Agaricales</taxon>
        <taxon>Marasmiineae</taxon>
        <taxon>Marasmiaceae</taxon>
        <taxon>Tetrapyrgos</taxon>
    </lineage>
</organism>
<accession>A0A8H5LQZ0</accession>
<dbReference type="Proteomes" id="UP000559256">
    <property type="component" value="Unassembled WGS sequence"/>
</dbReference>